<dbReference type="InterPro" id="IPR036259">
    <property type="entry name" value="MFS_trans_sf"/>
</dbReference>
<dbReference type="Pfam" id="PF03137">
    <property type="entry name" value="OATP"/>
    <property type="match status" value="2"/>
</dbReference>
<reference evidence="3" key="1">
    <citation type="submission" date="2020-11" db="EMBL/GenBank/DDBJ databases">
        <authorList>
            <person name="Tran Van P."/>
        </authorList>
    </citation>
    <scope>NUCLEOTIDE SEQUENCE</scope>
</reference>
<organism evidence="3">
    <name type="scientific">Medioppia subpectinata</name>
    <dbReference type="NCBI Taxonomy" id="1979941"/>
    <lineage>
        <taxon>Eukaryota</taxon>
        <taxon>Metazoa</taxon>
        <taxon>Ecdysozoa</taxon>
        <taxon>Arthropoda</taxon>
        <taxon>Chelicerata</taxon>
        <taxon>Arachnida</taxon>
        <taxon>Acari</taxon>
        <taxon>Acariformes</taxon>
        <taxon>Sarcoptiformes</taxon>
        <taxon>Oribatida</taxon>
        <taxon>Brachypylina</taxon>
        <taxon>Oppioidea</taxon>
        <taxon>Oppiidae</taxon>
        <taxon>Medioppia</taxon>
    </lineage>
</organism>
<evidence type="ECO:0000313" key="3">
    <source>
        <dbReference type="EMBL" id="CAD7625998.1"/>
    </source>
</evidence>
<dbReference type="GO" id="GO:0015347">
    <property type="term" value="F:sodium-independent organic anion transmembrane transporter activity"/>
    <property type="evidence" value="ECO:0007669"/>
    <property type="project" value="TreeGrafter"/>
</dbReference>
<feature type="transmembrane region" description="Helical" evidence="2">
    <location>
        <begin position="182"/>
        <end position="206"/>
    </location>
</feature>
<dbReference type="OrthoDB" id="5062115at2759"/>
<dbReference type="InterPro" id="IPR004156">
    <property type="entry name" value="OATP"/>
</dbReference>
<feature type="transmembrane region" description="Helical" evidence="2">
    <location>
        <begin position="52"/>
        <end position="75"/>
    </location>
</feature>
<keyword evidence="2" id="KW-0472">Membrane</keyword>
<evidence type="ECO:0000256" key="2">
    <source>
        <dbReference type="SAM" id="Phobius"/>
    </source>
</evidence>
<dbReference type="Gene3D" id="1.20.1250.20">
    <property type="entry name" value="MFS general substrate transporter like domains"/>
    <property type="match status" value="1"/>
</dbReference>
<accession>A0A7R9KMP1</accession>
<keyword evidence="2" id="KW-0812">Transmembrane</keyword>
<keyword evidence="1" id="KW-1015">Disulfide bond</keyword>
<protein>
    <submittedName>
        <fullName evidence="3">Uncharacterized protein</fullName>
    </submittedName>
</protein>
<dbReference type="Proteomes" id="UP000759131">
    <property type="component" value="Unassembled WGS sequence"/>
</dbReference>
<dbReference type="EMBL" id="CAJPIZ010003492">
    <property type="protein sequence ID" value="CAG2106428.1"/>
    <property type="molecule type" value="Genomic_DNA"/>
</dbReference>
<dbReference type="GO" id="GO:0043252">
    <property type="term" value="P:sodium-independent organic anion transport"/>
    <property type="evidence" value="ECO:0007669"/>
    <property type="project" value="TreeGrafter"/>
</dbReference>
<feature type="transmembrane region" description="Helical" evidence="2">
    <location>
        <begin position="87"/>
        <end position="111"/>
    </location>
</feature>
<dbReference type="EMBL" id="OC858067">
    <property type="protein sequence ID" value="CAD7625998.1"/>
    <property type="molecule type" value="Genomic_DNA"/>
</dbReference>
<sequence>MITMGRKRDGVYRSTVVEETEVERDIDFYDTSCGIGNWRPDWLQVFATTKFFVINFSAVAVLQGAYFTYLIGSISTLEKRFAFESKISAFILIADNLSQMFLSPVVGYFGAKYNRSHLIAIGELVVGLSCIMSALPYFIYGPGLHLLSRTDVVSNVTQYEMCPTNPLDTKCGDDSTEHTTVYLAVVILWLASFANGIGYTAFYTIGLPYIDDNIKKKNSPIYISTTATLRLCGPVLGFLLSSISLHWYEDPLYDPHINTNDPRWTEELDTLEEVKYNVESTKKISKLKEIKISLKRLFKNPILIFHASAGICRYMEMQYRQSASSASFITGSTSIVMMAIGIMGGGVIIKYFKPKPRPLVLFMFTVELIASFSILSAMFFGCPAP</sequence>
<dbReference type="PANTHER" id="PTHR11388:SF76">
    <property type="entry name" value="SOLUTE CARRIER ORGANIC ANION TRANSPORTER FAMILY MEMBER"/>
    <property type="match status" value="1"/>
</dbReference>
<feature type="transmembrane region" description="Helical" evidence="2">
    <location>
        <begin position="118"/>
        <end position="140"/>
    </location>
</feature>
<feature type="non-terminal residue" evidence="3">
    <location>
        <position position="385"/>
    </location>
</feature>
<proteinExistence type="predicted"/>
<name>A0A7R9KMP1_9ACAR</name>
<keyword evidence="2" id="KW-1133">Transmembrane helix</keyword>
<dbReference type="AlphaFoldDB" id="A0A7R9KMP1"/>
<evidence type="ECO:0000256" key="1">
    <source>
        <dbReference type="ARBA" id="ARBA00023157"/>
    </source>
</evidence>
<feature type="transmembrane region" description="Helical" evidence="2">
    <location>
        <begin position="359"/>
        <end position="380"/>
    </location>
</feature>
<dbReference type="GO" id="GO:0016323">
    <property type="term" value="C:basolateral plasma membrane"/>
    <property type="evidence" value="ECO:0007669"/>
    <property type="project" value="TreeGrafter"/>
</dbReference>
<keyword evidence="4" id="KW-1185">Reference proteome</keyword>
<feature type="transmembrane region" description="Helical" evidence="2">
    <location>
        <begin position="326"/>
        <end position="352"/>
    </location>
</feature>
<gene>
    <name evidence="3" type="ORF">OSB1V03_LOCUS6431</name>
</gene>
<evidence type="ECO:0000313" key="4">
    <source>
        <dbReference type="Proteomes" id="UP000759131"/>
    </source>
</evidence>
<dbReference type="SUPFAM" id="SSF103473">
    <property type="entry name" value="MFS general substrate transporter"/>
    <property type="match status" value="1"/>
</dbReference>
<dbReference type="PANTHER" id="PTHR11388">
    <property type="entry name" value="ORGANIC ANION TRANSPORTER"/>
    <property type="match status" value="1"/>
</dbReference>